<accession>A0A069E7D3</accession>
<evidence type="ECO:0000256" key="5">
    <source>
        <dbReference type="ARBA" id="ARBA00023235"/>
    </source>
</evidence>
<protein>
    <recommendedName>
        <fullName evidence="7">DNA 3'-5' helicase</fullName>
        <ecNumber evidence="7">5.6.2.4</ecNumber>
    </recommendedName>
</protein>
<dbReference type="GO" id="GO:0016887">
    <property type="term" value="F:ATP hydrolysis activity"/>
    <property type="evidence" value="ECO:0007669"/>
    <property type="project" value="RHEA"/>
</dbReference>
<keyword evidence="12" id="KW-1185">Reference proteome</keyword>
<dbReference type="AlphaFoldDB" id="A0A069E7D3"/>
<feature type="binding site" evidence="9">
    <location>
        <begin position="270"/>
        <end position="277"/>
    </location>
    <ligand>
        <name>ATP</name>
        <dbReference type="ChEBI" id="CHEBI:30616"/>
    </ligand>
</feature>
<dbReference type="Gene3D" id="3.30.2310.20">
    <property type="entry name" value="RelE-like"/>
    <property type="match status" value="1"/>
</dbReference>
<name>A0A069E7D3_9PROT</name>
<evidence type="ECO:0000313" key="12">
    <source>
        <dbReference type="Proteomes" id="UP000027446"/>
    </source>
</evidence>
<dbReference type="SUPFAM" id="SSF143011">
    <property type="entry name" value="RelE-like"/>
    <property type="match status" value="1"/>
</dbReference>
<dbReference type="GO" id="GO:0003677">
    <property type="term" value="F:DNA binding"/>
    <property type="evidence" value="ECO:0007669"/>
    <property type="project" value="InterPro"/>
</dbReference>
<dbReference type="EC" id="5.6.2.4" evidence="7"/>
<keyword evidence="2 9" id="KW-0378">Hydrolase</keyword>
<dbReference type="GO" id="GO:0043138">
    <property type="term" value="F:3'-5' DNA helicase activity"/>
    <property type="evidence" value="ECO:0007669"/>
    <property type="project" value="UniProtKB-EC"/>
</dbReference>
<dbReference type="RefSeq" id="WP_035572462.1">
    <property type="nucleotide sequence ID" value="NZ_ARYH01000002.1"/>
</dbReference>
<feature type="domain" description="UvrD-like helicase ATP-binding" evidence="10">
    <location>
        <begin position="249"/>
        <end position="570"/>
    </location>
</feature>
<comment type="catalytic activity">
    <reaction evidence="6">
        <text>Couples ATP hydrolysis with the unwinding of duplex DNA by translocating in the 3'-5' direction.</text>
        <dbReference type="EC" id="5.6.2.4"/>
    </reaction>
</comment>
<dbReference type="Pfam" id="PF00580">
    <property type="entry name" value="UvrD-helicase"/>
    <property type="match status" value="1"/>
</dbReference>
<dbReference type="GO" id="GO:0005524">
    <property type="term" value="F:ATP binding"/>
    <property type="evidence" value="ECO:0007669"/>
    <property type="project" value="UniProtKB-UniRule"/>
</dbReference>
<dbReference type="Gene3D" id="3.40.50.300">
    <property type="entry name" value="P-loop containing nucleotide triphosphate hydrolases"/>
    <property type="match status" value="2"/>
</dbReference>
<evidence type="ECO:0000313" key="11">
    <source>
        <dbReference type="EMBL" id="KCZ83532.1"/>
    </source>
</evidence>
<dbReference type="SUPFAM" id="SSF52540">
    <property type="entry name" value="P-loop containing nucleoside triphosphate hydrolases"/>
    <property type="match status" value="1"/>
</dbReference>
<dbReference type="InterPro" id="IPR035093">
    <property type="entry name" value="RelE/ParE_toxin_dom_sf"/>
</dbReference>
<dbReference type="PROSITE" id="PS51198">
    <property type="entry name" value="UVRD_HELICASE_ATP_BIND"/>
    <property type="match status" value="1"/>
</dbReference>
<evidence type="ECO:0000256" key="1">
    <source>
        <dbReference type="ARBA" id="ARBA00022741"/>
    </source>
</evidence>
<dbReference type="EMBL" id="ARYH01000002">
    <property type="protein sequence ID" value="KCZ83532.1"/>
    <property type="molecule type" value="Genomic_DNA"/>
</dbReference>
<evidence type="ECO:0000256" key="8">
    <source>
        <dbReference type="ARBA" id="ARBA00048988"/>
    </source>
</evidence>
<dbReference type="eggNOG" id="COG0210">
    <property type="taxonomic scope" value="Bacteria"/>
</dbReference>
<comment type="caution">
    <text evidence="11">The sequence shown here is derived from an EMBL/GenBank/DDBJ whole genome shotgun (WGS) entry which is preliminary data.</text>
</comment>
<evidence type="ECO:0000256" key="3">
    <source>
        <dbReference type="ARBA" id="ARBA00022806"/>
    </source>
</evidence>
<dbReference type="STRING" id="1280949.HAD_13059"/>
<sequence>MTETQYRVSFDVACMKALRKLPSKVMERFHDMVLKLMVDPSRSGLNIESIQGAQDPAMRSFRIDQGYRAIGYLQGGDLLLLHVDEHDKAYRWATNRTVQFNTKLNRIQILESATASEAAPAGNAAAPPERTRKGPGLFDPYTDLELTGLGIAEKQIDRIRTYETEADLEADRTFLDATSYDVLFSLAAGFSLQEIPDLILANDRLPTAKLEFAEALRTDESRQDIFVPDDEEDLRRFLNGDLEGWQVFLHPEQRRIAYHRAYKGPALVRGGAGTGKTVVAMHRAKHLADAIAKDAGRKGDKVLFTTFTSTLAQDVKANLATLCPEHLAGPDPVIEVINLDRWVGDFLKRRGFERNIVYFGEDRDRLDDIWTEVLADAILPEGLSDEFIKDEWAQIIQAKGIGTERDYFMVQRTGRGTPLDRRKRRALWTVFEAYRAKMVSEGLAEPDDAYREAIAILEKDRTRLPYSSVVVDETQDMGEPALRLIRAIVPKSGEGDRDSLFLVGDAHQRIYSRKASLLGCGIEVRGSASRLRLNYRTTELIRRYAVAVLEGVAVDDLDDDFDTLSGYRSLRRGADPIRIGYATPSKEIAALIDWLKEVPPDGNTPVSTAVLVRTNRQLSEIEAALGAAGLEVFVLRNNRPDDRITPGVRLATMHRAKGLEFDRVALALLSSEMVPPRQALSHAVDEAGRREVIEREKSLIHVAGTRARSELRVSWHGIRPDLILG</sequence>
<evidence type="ECO:0000256" key="4">
    <source>
        <dbReference type="ARBA" id="ARBA00022840"/>
    </source>
</evidence>
<dbReference type="Pfam" id="PF13361">
    <property type="entry name" value="UvrD_C"/>
    <property type="match status" value="1"/>
</dbReference>
<proteinExistence type="predicted"/>
<comment type="catalytic activity">
    <reaction evidence="8">
        <text>ATP + H2O = ADP + phosphate + H(+)</text>
        <dbReference type="Rhea" id="RHEA:13065"/>
        <dbReference type="ChEBI" id="CHEBI:15377"/>
        <dbReference type="ChEBI" id="CHEBI:15378"/>
        <dbReference type="ChEBI" id="CHEBI:30616"/>
        <dbReference type="ChEBI" id="CHEBI:43474"/>
        <dbReference type="ChEBI" id="CHEBI:456216"/>
        <dbReference type="EC" id="5.6.2.4"/>
    </reaction>
</comment>
<dbReference type="GO" id="GO:0000725">
    <property type="term" value="P:recombinational repair"/>
    <property type="evidence" value="ECO:0007669"/>
    <property type="project" value="TreeGrafter"/>
</dbReference>
<keyword evidence="4 9" id="KW-0067">ATP-binding</keyword>
<keyword evidence="3 9" id="KW-0347">Helicase</keyword>
<dbReference type="InterPro" id="IPR014016">
    <property type="entry name" value="UvrD-like_ATP-bd"/>
</dbReference>
<dbReference type="GO" id="GO:0005829">
    <property type="term" value="C:cytosol"/>
    <property type="evidence" value="ECO:0007669"/>
    <property type="project" value="TreeGrafter"/>
</dbReference>
<evidence type="ECO:0000256" key="6">
    <source>
        <dbReference type="ARBA" id="ARBA00034617"/>
    </source>
</evidence>
<dbReference type="OrthoDB" id="7211215at2"/>
<keyword evidence="5" id="KW-0413">Isomerase</keyword>
<reference evidence="11 12" key="1">
    <citation type="journal article" date="2014" name="Antonie Van Leeuwenhoek">
        <title>Hyphomonas beringensis sp. nov. and Hyphomonas chukchiensis sp. nov., isolated from surface seawater of the Bering Sea and Chukchi Sea.</title>
        <authorList>
            <person name="Li C."/>
            <person name="Lai Q."/>
            <person name="Li G."/>
            <person name="Dong C."/>
            <person name="Wang J."/>
            <person name="Liao Y."/>
            <person name="Shao Z."/>
        </authorList>
    </citation>
    <scope>NUCLEOTIDE SEQUENCE [LARGE SCALE GENOMIC DNA]</scope>
    <source>
        <strain evidence="11 12">MHS-3</strain>
    </source>
</reference>
<dbReference type="InterPro" id="IPR014017">
    <property type="entry name" value="DNA_helicase_UvrD-like_C"/>
</dbReference>
<dbReference type="InterPro" id="IPR000212">
    <property type="entry name" value="DNA_helicase_UvrD/REP"/>
</dbReference>
<dbReference type="PANTHER" id="PTHR11070">
    <property type="entry name" value="UVRD / RECB / PCRA DNA HELICASE FAMILY MEMBER"/>
    <property type="match status" value="1"/>
</dbReference>
<dbReference type="Proteomes" id="UP000027446">
    <property type="component" value="Unassembled WGS sequence"/>
</dbReference>
<evidence type="ECO:0000256" key="7">
    <source>
        <dbReference type="ARBA" id="ARBA00034808"/>
    </source>
</evidence>
<evidence type="ECO:0000259" key="10">
    <source>
        <dbReference type="PROSITE" id="PS51198"/>
    </source>
</evidence>
<gene>
    <name evidence="11" type="ORF">HAD_13059</name>
</gene>
<keyword evidence="1 9" id="KW-0547">Nucleotide-binding</keyword>
<organism evidence="11 12">
    <name type="scientific">Hyphomonas adhaerens MHS-3</name>
    <dbReference type="NCBI Taxonomy" id="1280949"/>
    <lineage>
        <taxon>Bacteria</taxon>
        <taxon>Pseudomonadati</taxon>
        <taxon>Pseudomonadota</taxon>
        <taxon>Alphaproteobacteria</taxon>
        <taxon>Hyphomonadales</taxon>
        <taxon>Hyphomonadaceae</taxon>
        <taxon>Hyphomonas</taxon>
    </lineage>
</organism>
<dbReference type="PANTHER" id="PTHR11070:SF45">
    <property type="entry name" value="DNA 3'-5' HELICASE"/>
    <property type="match status" value="1"/>
</dbReference>
<evidence type="ECO:0000256" key="2">
    <source>
        <dbReference type="ARBA" id="ARBA00022801"/>
    </source>
</evidence>
<evidence type="ECO:0000256" key="9">
    <source>
        <dbReference type="PROSITE-ProRule" id="PRU00560"/>
    </source>
</evidence>
<dbReference type="InterPro" id="IPR027417">
    <property type="entry name" value="P-loop_NTPase"/>
</dbReference>
<dbReference type="PATRIC" id="fig|1280949.3.peg.2658"/>